<organism evidence="1">
    <name type="scientific">bioreactor metagenome</name>
    <dbReference type="NCBI Taxonomy" id="1076179"/>
    <lineage>
        <taxon>unclassified sequences</taxon>
        <taxon>metagenomes</taxon>
        <taxon>ecological metagenomes</taxon>
    </lineage>
</organism>
<sequence>MNRGCQGRSFLLHRSRGRDRRRRSRLFRSRRIVNRERQVVKICFADFTPAIGTAKFGEEHCCVLRKRELHFEESPLRFSGGINAAEDGIMFVVFSFGPEPDADYARS</sequence>
<gene>
    <name evidence="1" type="ORF">SDC9_181527</name>
</gene>
<protein>
    <submittedName>
        <fullName evidence="1">Uncharacterized protein</fullName>
    </submittedName>
</protein>
<proteinExistence type="predicted"/>
<evidence type="ECO:0000313" key="1">
    <source>
        <dbReference type="EMBL" id="MPN34035.1"/>
    </source>
</evidence>
<dbReference type="EMBL" id="VSSQ01086864">
    <property type="protein sequence ID" value="MPN34035.1"/>
    <property type="molecule type" value="Genomic_DNA"/>
</dbReference>
<reference evidence="1" key="1">
    <citation type="submission" date="2019-08" db="EMBL/GenBank/DDBJ databases">
        <authorList>
            <person name="Kucharzyk K."/>
            <person name="Murdoch R.W."/>
            <person name="Higgins S."/>
            <person name="Loffler F."/>
        </authorList>
    </citation>
    <scope>NUCLEOTIDE SEQUENCE</scope>
</reference>
<dbReference type="AlphaFoldDB" id="A0A645H4V8"/>
<accession>A0A645H4V8</accession>
<name>A0A645H4V8_9ZZZZ</name>
<comment type="caution">
    <text evidence="1">The sequence shown here is derived from an EMBL/GenBank/DDBJ whole genome shotgun (WGS) entry which is preliminary data.</text>
</comment>